<dbReference type="Pfam" id="PF01522">
    <property type="entry name" value="Polysacc_deac_1"/>
    <property type="match status" value="1"/>
</dbReference>
<dbReference type="SUPFAM" id="SSF88713">
    <property type="entry name" value="Glycoside hydrolase/deacetylase"/>
    <property type="match status" value="1"/>
</dbReference>
<proteinExistence type="predicted"/>
<keyword evidence="2" id="KW-0732">Signal</keyword>
<dbReference type="Gene3D" id="3.20.20.370">
    <property type="entry name" value="Glycoside hydrolase/deacetylase"/>
    <property type="match status" value="1"/>
</dbReference>
<dbReference type="Proteomes" id="UP000264036">
    <property type="component" value="Unassembled WGS sequence"/>
</dbReference>
<evidence type="ECO:0000256" key="1">
    <source>
        <dbReference type="ARBA" id="ARBA00004613"/>
    </source>
</evidence>
<evidence type="ECO:0000256" key="2">
    <source>
        <dbReference type="ARBA" id="ARBA00022729"/>
    </source>
</evidence>
<dbReference type="PANTHER" id="PTHR34216">
    <property type="match status" value="1"/>
</dbReference>
<dbReference type="GO" id="GO:0005576">
    <property type="term" value="C:extracellular region"/>
    <property type="evidence" value="ECO:0007669"/>
    <property type="project" value="UniProtKB-SubCell"/>
</dbReference>
<gene>
    <name evidence="4" type="ORF">DD666_15715</name>
</gene>
<comment type="subcellular location">
    <subcellularLocation>
        <location evidence="1">Secreted</location>
    </subcellularLocation>
</comment>
<evidence type="ECO:0000313" key="5">
    <source>
        <dbReference type="Proteomes" id="UP000264036"/>
    </source>
</evidence>
<dbReference type="GO" id="GO:0016810">
    <property type="term" value="F:hydrolase activity, acting on carbon-nitrogen (but not peptide) bonds"/>
    <property type="evidence" value="ECO:0007669"/>
    <property type="project" value="InterPro"/>
</dbReference>
<dbReference type="EMBL" id="DOEK01000031">
    <property type="protein sequence ID" value="HBP30855.1"/>
    <property type="molecule type" value="Genomic_DNA"/>
</dbReference>
<feature type="domain" description="NodB homology" evidence="3">
    <location>
        <begin position="62"/>
        <end position="293"/>
    </location>
</feature>
<dbReference type="InterPro" id="IPR051398">
    <property type="entry name" value="Polysacch_Deacetylase"/>
</dbReference>
<comment type="caution">
    <text evidence="4">The sequence shown here is derived from an EMBL/GenBank/DDBJ whole genome shotgun (WGS) entry which is preliminary data.</text>
</comment>
<evidence type="ECO:0000313" key="4">
    <source>
        <dbReference type="EMBL" id="HBP30855.1"/>
    </source>
</evidence>
<dbReference type="GO" id="GO:0005975">
    <property type="term" value="P:carbohydrate metabolic process"/>
    <property type="evidence" value="ECO:0007669"/>
    <property type="project" value="InterPro"/>
</dbReference>
<dbReference type="PROSITE" id="PS51677">
    <property type="entry name" value="NODB"/>
    <property type="match status" value="1"/>
</dbReference>
<accession>A0A356LK02</accession>
<dbReference type="InterPro" id="IPR011330">
    <property type="entry name" value="Glyco_hydro/deAcase_b/a-brl"/>
</dbReference>
<dbReference type="CDD" id="cd10969">
    <property type="entry name" value="CE4_Ecf1_like_5s"/>
    <property type="match status" value="1"/>
</dbReference>
<name>A0A356LK02_9BURK</name>
<evidence type="ECO:0000259" key="3">
    <source>
        <dbReference type="PROSITE" id="PS51677"/>
    </source>
</evidence>
<sequence>MTDNAKNVPVLMYHHVHPLKSPLNVQPDVFERQLAALKGAGYRSLTIEQFADYLNGAPVPNKSVLITFDDGYLNNYTYAYPLLKKYGMTGVLFVVTGWIGEGEPRPTTANADLADLPAAYVHEESKHLVASGETDKVILRWSELQEMDASGVMQIHSHTHTHTRWDKVASSREEKIEKISEELALCRGLIAQRLNKQDDFICWPQGYFDEDYKQAARDLGFRYFFTTDAYGFNRPHGDAENIYRIAVSNRSGKWLLNRLFYARDTLAGRLYGKFKKWKKMRREARKRAGEARA</sequence>
<reference evidence="4 5" key="1">
    <citation type="journal article" date="2018" name="Nat. Biotechnol.">
        <title>A standardized bacterial taxonomy based on genome phylogeny substantially revises the tree of life.</title>
        <authorList>
            <person name="Parks D.H."/>
            <person name="Chuvochina M."/>
            <person name="Waite D.W."/>
            <person name="Rinke C."/>
            <person name="Skarshewski A."/>
            <person name="Chaumeil P.A."/>
            <person name="Hugenholtz P."/>
        </authorList>
    </citation>
    <scope>NUCLEOTIDE SEQUENCE [LARGE SCALE GENOMIC DNA]</scope>
    <source>
        <strain evidence="4">UBA10707</strain>
    </source>
</reference>
<dbReference type="InterPro" id="IPR002509">
    <property type="entry name" value="NODB_dom"/>
</dbReference>
<protein>
    <recommendedName>
        <fullName evidence="3">NodB homology domain-containing protein</fullName>
    </recommendedName>
</protein>
<organism evidence="4 5">
    <name type="scientific">Advenella kashmirensis</name>
    <dbReference type="NCBI Taxonomy" id="310575"/>
    <lineage>
        <taxon>Bacteria</taxon>
        <taxon>Pseudomonadati</taxon>
        <taxon>Pseudomonadota</taxon>
        <taxon>Betaproteobacteria</taxon>
        <taxon>Burkholderiales</taxon>
        <taxon>Alcaligenaceae</taxon>
    </lineage>
</organism>
<dbReference type="AlphaFoldDB" id="A0A356LK02"/>
<dbReference type="PANTHER" id="PTHR34216:SF3">
    <property type="entry name" value="POLY-BETA-1,6-N-ACETYL-D-GLUCOSAMINE N-DEACETYLASE"/>
    <property type="match status" value="1"/>
</dbReference>